<accession>A0A382R372</accession>
<protein>
    <recommendedName>
        <fullName evidence="1">ABC1 atypical kinase-like domain-containing protein</fullName>
    </recommendedName>
</protein>
<dbReference type="SUPFAM" id="SSF56112">
    <property type="entry name" value="Protein kinase-like (PK-like)"/>
    <property type="match status" value="1"/>
</dbReference>
<name>A0A382R372_9ZZZZ</name>
<organism evidence="2">
    <name type="scientific">marine metagenome</name>
    <dbReference type="NCBI Taxonomy" id="408172"/>
    <lineage>
        <taxon>unclassified sequences</taxon>
        <taxon>metagenomes</taxon>
        <taxon>ecological metagenomes</taxon>
    </lineage>
</organism>
<dbReference type="PANTHER" id="PTHR43851:SF3">
    <property type="entry name" value="COENZYME Q8"/>
    <property type="match status" value="1"/>
</dbReference>
<dbReference type="AlphaFoldDB" id="A0A382R372"/>
<evidence type="ECO:0000259" key="1">
    <source>
        <dbReference type="Pfam" id="PF03109"/>
    </source>
</evidence>
<dbReference type="EMBL" id="UINC01118812">
    <property type="protein sequence ID" value="SVC92194.1"/>
    <property type="molecule type" value="Genomic_DNA"/>
</dbReference>
<gene>
    <name evidence="2" type="ORF">METZ01_LOCUS345048</name>
</gene>
<dbReference type="InterPro" id="IPR051409">
    <property type="entry name" value="Atypical_kinase_ADCK"/>
</dbReference>
<sequence>KIFQRYDESIDPTSIYQEIADRLREELDYKREARHARLYQGLLKDELGVSVPAIIGDLSTDRLLTMSWLEGEPLLGLAEKAPKIRNILARNMFRAWYVPFYFFGVIHGDPHLGNYTGRSDGTINLLDFGCVRIFEARFVKGVIDLYRALLDENQELAVAAYESWGFTNLSKEMIEVLNVWANFVYAPLLEDKTRKIQNDSGGQYGARVASEVHGELRRLGGVKPPREFVLVDRAAVGLGSVFMHLEAEINWHETFENLIDGFEAEKLHERQSHALRSVDLL</sequence>
<evidence type="ECO:0000313" key="2">
    <source>
        <dbReference type="EMBL" id="SVC92194.1"/>
    </source>
</evidence>
<dbReference type="InterPro" id="IPR004147">
    <property type="entry name" value="ABC1_dom"/>
</dbReference>
<dbReference type="Pfam" id="PF03109">
    <property type="entry name" value="ABC1"/>
    <property type="match status" value="1"/>
</dbReference>
<dbReference type="InterPro" id="IPR011009">
    <property type="entry name" value="Kinase-like_dom_sf"/>
</dbReference>
<dbReference type="PANTHER" id="PTHR43851">
    <property type="match status" value="1"/>
</dbReference>
<proteinExistence type="predicted"/>
<feature type="domain" description="ABC1 atypical kinase-like" evidence="1">
    <location>
        <begin position="4"/>
        <end position="156"/>
    </location>
</feature>
<feature type="non-terminal residue" evidence="2">
    <location>
        <position position="1"/>
    </location>
</feature>
<reference evidence="2" key="1">
    <citation type="submission" date="2018-05" db="EMBL/GenBank/DDBJ databases">
        <authorList>
            <person name="Lanie J.A."/>
            <person name="Ng W.-L."/>
            <person name="Kazmierczak K.M."/>
            <person name="Andrzejewski T.M."/>
            <person name="Davidsen T.M."/>
            <person name="Wayne K.J."/>
            <person name="Tettelin H."/>
            <person name="Glass J.I."/>
            <person name="Rusch D."/>
            <person name="Podicherti R."/>
            <person name="Tsui H.-C.T."/>
            <person name="Winkler M.E."/>
        </authorList>
    </citation>
    <scope>NUCLEOTIDE SEQUENCE</scope>
</reference>